<dbReference type="SMART" id="SM00829">
    <property type="entry name" value="PKS_ER"/>
    <property type="match status" value="1"/>
</dbReference>
<comment type="caution">
    <text evidence="7">The sequence shown here is derived from an EMBL/GenBank/DDBJ whole genome shotgun (WGS) entry which is preliminary data.</text>
</comment>
<dbReference type="Pfam" id="PF08240">
    <property type="entry name" value="ADH_N"/>
    <property type="match status" value="1"/>
</dbReference>
<keyword evidence="2 5" id="KW-0863">Zinc-finger</keyword>
<accession>A0AAV2YWC3</accession>
<dbReference type="GO" id="GO:0008270">
    <property type="term" value="F:zinc ion binding"/>
    <property type="evidence" value="ECO:0007669"/>
    <property type="project" value="UniProtKB-KW"/>
</dbReference>
<dbReference type="PROSITE" id="PS01360">
    <property type="entry name" value="ZF_MYND_1"/>
    <property type="match status" value="1"/>
</dbReference>
<keyword evidence="3" id="KW-0862">Zinc</keyword>
<dbReference type="GO" id="GO:0016491">
    <property type="term" value="F:oxidoreductase activity"/>
    <property type="evidence" value="ECO:0007669"/>
    <property type="project" value="UniProtKB-KW"/>
</dbReference>
<dbReference type="InterPro" id="IPR013154">
    <property type="entry name" value="ADH-like_N"/>
</dbReference>
<keyword evidence="1" id="KW-0479">Metal-binding</keyword>
<dbReference type="PROSITE" id="PS50865">
    <property type="entry name" value="ZF_MYND_2"/>
    <property type="match status" value="1"/>
</dbReference>
<keyword evidence="8" id="KW-1185">Reference proteome</keyword>
<dbReference type="CDD" id="cd08250">
    <property type="entry name" value="Mgc45594_like"/>
    <property type="match status" value="1"/>
</dbReference>
<name>A0AAV2YWC3_9STRA</name>
<dbReference type="Gene3D" id="3.90.180.10">
    <property type="entry name" value="Medium-chain alcohol dehydrogenases, catalytic domain"/>
    <property type="match status" value="1"/>
</dbReference>
<evidence type="ECO:0000256" key="2">
    <source>
        <dbReference type="ARBA" id="ARBA00022771"/>
    </source>
</evidence>
<dbReference type="SUPFAM" id="SSF51735">
    <property type="entry name" value="NAD(P)-binding Rossmann-fold domains"/>
    <property type="match status" value="1"/>
</dbReference>
<evidence type="ECO:0000256" key="3">
    <source>
        <dbReference type="ARBA" id="ARBA00022833"/>
    </source>
</evidence>
<dbReference type="PANTHER" id="PTHR43677:SF3">
    <property type="entry name" value="PROSTAGLANDIN REDUCTASE 3"/>
    <property type="match status" value="1"/>
</dbReference>
<reference evidence="7" key="1">
    <citation type="submission" date="2022-11" db="EMBL/GenBank/DDBJ databases">
        <authorList>
            <person name="Morgan W.R."/>
            <person name="Tartar A."/>
        </authorList>
    </citation>
    <scope>NUCLEOTIDE SEQUENCE</scope>
    <source>
        <strain evidence="7">ARSEF 373</strain>
    </source>
</reference>
<dbReference type="Pfam" id="PF00107">
    <property type="entry name" value="ADH_zinc_N"/>
    <property type="match status" value="1"/>
</dbReference>
<evidence type="ECO:0000313" key="8">
    <source>
        <dbReference type="Proteomes" id="UP001146120"/>
    </source>
</evidence>
<dbReference type="InterPro" id="IPR002893">
    <property type="entry name" value="Znf_MYND"/>
</dbReference>
<gene>
    <name evidence="7" type="ORF">N0F65_002230</name>
</gene>
<protein>
    <recommendedName>
        <fullName evidence="6">MYND-type domain-containing protein</fullName>
    </recommendedName>
</protein>
<evidence type="ECO:0000256" key="1">
    <source>
        <dbReference type="ARBA" id="ARBA00022723"/>
    </source>
</evidence>
<dbReference type="Gene3D" id="3.40.50.720">
    <property type="entry name" value="NAD(P)-binding Rossmann-like Domain"/>
    <property type="match status" value="1"/>
</dbReference>
<feature type="non-terminal residue" evidence="7">
    <location>
        <position position="1"/>
    </location>
</feature>
<evidence type="ECO:0000256" key="5">
    <source>
        <dbReference type="PROSITE-ProRule" id="PRU00134"/>
    </source>
</evidence>
<dbReference type="Pfam" id="PF01753">
    <property type="entry name" value="zf-MYND"/>
    <property type="match status" value="1"/>
</dbReference>
<keyword evidence="4" id="KW-0560">Oxidoreductase</keyword>
<dbReference type="SUPFAM" id="SSF50129">
    <property type="entry name" value="GroES-like"/>
    <property type="match status" value="1"/>
</dbReference>
<proteinExistence type="predicted"/>
<dbReference type="Gene3D" id="6.10.140.2220">
    <property type="match status" value="1"/>
</dbReference>
<dbReference type="Proteomes" id="UP001146120">
    <property type="component" value="Unassembled WGS sequence"/>
</dbReference>
<organism evidence="7 8">
    <name type="scientific">Lagenidium giganteum</name>
    <dbReference type="NCBI Taxonomy" id="4803"/>
    <lineage>
        <taxon>Eukaryota</taxon>
        <taxon>Sar</taxon>
        <taxon>Stramenopiles</taxon>
        <taxon>Oomycota</taxon>
        <taxon>Peronosporomycetes</taxon>
        <taxon>Pythiales</taxon>
        <taxon>Pythiaceae</taxon>
    </lineage>
</organism>
<dbReference type="FunFam" id="3.40.50.720:FF:000121">
    <property type="entry name" value="Prostaglandin reductase 2"/>
    <property type="match status" value="1"/>
</dbReference>
<evidence type="ECO:0000259" key="6">
    <source>
        <dbReference type="PROSITE" id="PS50865"/>
    </source>
</evidence>
<evidence type="ECO:0000313" key="7">
    <source>
        <dbReference type="EMBL" id="DAZ97611.1"/>
    </source>
</evidence>
<dbReference type="InterPro" id="IPR020843">
    <property type="entry name" value="ER"/>
</dbReference>
<dbReference type="AlphaFoldDB" id="A0AAV2YWC3"/>
<dbReference type="GO" id="GO:0005739">
    <property type="term" value="C:mitochondrion"/>
    <property type="evidence" value="ECO:0007669"/>
    <property type="project" value="TreeGrafter"/>
</dbReference>
<dbReference type="InterPro" id="IPR011032">
    <property type="entry name" value="GroES-like_sf"/>
</dbReference>
<dbReference type="InterPro" id="IPR051397">
    <property type="entry name" value="Zn-ADH-like_protein"/>
</dbReference>
<dbReference type="InterPro" id="IPR036291">
    <property type="entry name" value="NAD(P)-bd_dom_sf"/>
</dbReference>
<dbReference type="SUPFAM" id="SSF144232">
    <property type="entry name" value="HIT/MYND zinc finger-like"/>
    <property type="match status" value="1"/>
</dbReference>
<dbReference type="EMBL" id="DAKRPA010000130">
    <property type="protein sequence ID" value="DAZ97611.1"/>
    <property type="molecule type" value="Genomic_DNA"/>
</dbReference>
<sequence>HPGAWADPFDILSERASAAARNSVRDLHGRRAPRESTHTMKSRKIVCKKLSTNFRECTEIVSFDVPQLRQNEVLVQTKYVGVNASDINYTNGAYLPGVKPPFDCGFEAVGIVVDVGPGVKRLKKGDAVVSMSYGAFAEHLVVKEKDLIKVPAPVPAVLPITVCGLTASIALDHVGQMRHGETVLVTAAAGATGQFAVQLAKLAGNHVIGTCSSDDKVEYLRSIGCDRPINYRKEKVFDVLKKEYPRGVDLVFESVGGEMFDVCVNNLATRGRIIVIGSIAGYQDASSFTSSTRAGTPLQMKLLGKSASVRGFFLNNYWRETQAHSKTLAILVQKGLINPGVDPTTFTGLEGVADAIDFMYDRKNIGKVVVQRPILALDAALVVGKRATAAATMAAQEQCYSCNKPSEKGSLMRCSRCQCAAYCSRDCQVDHWSKNHSRLCSALKAALSFGRLESKWWDARSPAELERWITSQGLQPLSMRFFGEVMFLLSGVKCCVLLSNLPDAWRSSYIRDVIVESGILELKLKTCRAMLGVVANNMQTRSEIKMQGNLVLANRWHSDYVKMWDTFELAGINVATVDSLLKSIDPKAPVKLLDESFLARCFNYPIVLDECSEPMIEVSALWLPMTDICVRLTMNRNAQVGYAHVAPNNVEILLTSYCANDSEDHRKRIQAHFSQYQALFGTTFPLLLRTERV</sequence>
<feature type="domain" description="MYND-type" evidence="6">
    <location>
        <begin position="399"/>
        <end position="440"/>
    </location>
</feature>
<evidence type="ECO:0000256" key="4">
    <source>
        <dbReference type="ARBA" id="ARBA00023002"/>
    </source>
</evidence>
<reference evidence="7" key="2">
    <citation type="journal article" date="2023" name="Microbiol Resour">
        <title>Decontamination and Annotation of the Draft Genome Sequence of the Oomycete Lagenidium giganteum ARSEF 373.</title>
        <authorList>
            <person name="Morgan W.R."/>
            <person name="Tartar A."/>
        </authorList>
    </citation>
    <scope>NUCLEOTIDE SEQUENCE</scope>
    <source>
        <strain evidence="7">ARSEF 373</strain>
    </source>
</reference>
<dbReference type="PANTHER" id="PTHR43677">
    <property type="entry name" value="SHORT-CHAIN DEHYDROGENASE/REDUCTASE"/>
    <property type="match status" value="1"/>
</dbReference>
<dbReference type="InterPro" id="IPR013149">
    <property type="entry name" value="ADH-like_C"/>
</dbReference>